<evidence type="ECO:0000313" key="1">
    <source>
        <dbReference type="EMBL" id="MQM00501.1"/>
    </source>
</evidence>
<gene>
    <name evidence="1" type="ORF">Taro_033234</name>
</gene>
<keyword evidence="2" id="KW-1185">Reference proteome</keyword>
<protein>
    <submittedName>
        <fullName evidence="1">Uncharacterized protein</fullName>
    </submittedName>
</protein>
<organism evidence="1 2">
    <name type="scientific">Colocasia esculenta</name>
    <name type="common">Wild taro</name>
    <name type="synonym">Arum esculentum</name>
    <dbReference type="NCBI Taxonomy" id="4460"/>
    <lineage>
        <taxon>Eukaryota</taxon>
        <taxon>Viridiplantae</taxon>
        <taxon>Streptophyta</taxon>
        <taxon>Embryophyta</taxon>
        <taxon>Tracheophyta</taxon>
        <taxon>Spermatophyta</taxon>
        <taxon>Magnoliopsida</taxon>
        <taxon>Liliopsida</taxon>
        <taxon>Araceae</taxon>
        <taxon>Aroideae</taxon>
        <taxon>Colocasieae</taxon>
        <taxon>Colocasia</taxon>
    </lineage>
</organism>
<comment type="caution">
    <text evidence="1">The sequence shown here is derived from an EMBL/GenBank/DDBJ whole genome shotgun (WGS) entry which is preliminary data.</text>
</comment>
<proteinExistence type="predicted"/>
<dbReference type="EMBL" id="NMUH01002522">
    <property type="protein sequence ID" value="MQM00501.1"/>
    <property type="molecule type" value="Genomic_DNA"/>
</dbReference>
<name>A0A843W468_COLES</name>
<dbReference type="AlphaFoldDB" id="A0A843W468"/>
<evidence type="ECO:0000313" key="2">
    <source>
        <dbReference type="Proteomes" id="UP000652761"/>
    </source>
</evidence>
<reference evidence="1" key="1">
    <citation type="submission" date="2017-07" db="EMBL/GenBank/DDBJ databases">
        <title>Taro Niue Genome Assembly and Annotation.</title>
        <authorList>
            <person name="Atibalentja N."/>
            <person name="Keating K."/>
            <person name="Fields C.J."/>
        </authorList>
    </citation>
    <scope>NUCLEOTIDE SEQUENCE</scope>
    <source>
        <strain evidence="1">Niue_2</strain>
        <tissue evidence="1">Leaf</tissue>
    </source>
</reference>
<dbReference type="Proteomes" id="UP000652761">
    <property type="component" value="Unassembled WGS sequence"/>
</dbReference>
<sequence length="106" mass="12196">MHTTNKGLDINWAVQWQNGGIIRAFHSMQLTAPYYLHPAYHYAFELSYKDHLIAAFTRMKSFREGVGSFAKLSAVAGRDRIDGDEELSRRGWEFCEAIRCCWSGPH</sequence>
<accession>A0A843W468</accession>